<dbReference type="GO" id="GO:0008270">
    <property type="term" value="F:zinc ion binding"/>
    <property type="evidence" value="ECO:0007669"/>
    <property type="project" value="UniProtKB-KW"/>
</dbReference>
<dbReference type="GO" id="GO:0000781">
    <property type="term" value="C:chromosome, telomeric region"/>
    <property type="evidence" value="ECO:0007669"/>
    <property type="project" value="GOC"/>
</dbReference>
<feature type="domain" description="MYST-type HAT" evidence="14">
    <location>
        <begin position="39"/>
        <end position="318"/>
    </location>
</feature>
<keyword evidence="12" id="KW-0012">Acyltransferase</keyword>
<comment type="subcellular location">
    <subcellularLocation>
        <location evidence="1">Nucleus</location>
    </subcellularLocation>
</comment>
<dbReference type="GO" id="GO:0033255">
    <property type="term" value="C:SAS acetyltransferase complex"/>
    <property type="evidence" value="ECO:0007669"/>
    <property type="project" value="EnsemblFungi"/>
</dbReference>
<evidence type="ECO:0000256" key="9">
    <source>
        <dbReference type="ARBA" id="ARBA00023015"/>
    </source>
</evidence>
<gene>
    <name evidence="15" type="primary">KAFR0A00410</name>
    <name evidence="15" type="ORF">KAFR_0A00410</name>
</gene>
<dbReference type="Gene3D" id="3.40.630.30">
    <property type="match status" value="1"/>
</dbReference>
<dbReference type="PANTHER" id="PTHR10615">
    <property type="entry name" value="HISTONE ACETYLTRANSFERASE"/>
    <property type="match status" value="1"/>
</dbReference>
<keyword evidence="16" id="KW-1185">Reference proteome</keyword>
<dbReference type="InterPro" id="IPR016181">
    <property type="entry name" value="Acyl_CoA_acyltransferase"/>
</dbReference>
<dbReference type="EC" id="2.3.1.48" evidence="3"/>
<comment type="similarity">
    <text evidence="2">Belongs to the MYST (SAS/MOZ) family.</text>
</comment>
<dbReference type="KEGG" id="kaf:KAFR_0A00410"/>
<evidence type="ECO:0000256" key="2">
    <source>
        <dbReference type="ARBA" id="ARBA00010107"/>
    </source>
</evidence>
<dbReference type="AlphaFoldDB" id="H2AM79"/>
<dbReference type="GO" id="GO:0046972">
    <property type="term" value="F:histone H4K16 acetyltransferase activity"/>
    <property type="evidence" value="ECO:0007669"/>
    <property type="project" value="TreeGrafter"/>
</dbReference>
<organism evidence="15 16">
    <name type="scientific">Kazachstania africana (strain ATCC 22294 / BCRC 22015 / CBS 2517 / CECT 1963 / NBRC 1671 / NRRL Y-8276)</name>
    <name type="common">Yeast</name>
    <name type="synonym">Kluyveromyces africanus</name>
    <dbReference type="NCBI Taxonomy" id="1071382"/>
    <lineage>
        <taxon>Eukaryota</taxon>
        <taxon>Fungi</taxon>
        <taxon>Dikarya</taxon>
        <taxon>Ascomycota</taxon>
        <taxon>Saccharomycotina</taxon>
        <taxon>Saccharomycetes</taxon>
        <taxon>Saccharomycetales</taxon>
        <taxon>Saccharomycetaceae</taxon>
        <taxon>Kazachstania</taxon>
    </lineage>
</organism>
<keyword evidence="6" id="KW-0863">Zinc-finger</keyword>
<dbReference type="eggNOG" id="KOG2747">
    <property type="taxonomic scope" value="Eukaryota"/>
</dbReference>
<dbReference type="GO" id="GO:0035267">
    <property type="term" value="C:NuA4 histone acetyltransferase complex"/>
    <property type="evidence" value="ECO:0007669"/>
    <property type="project" value="TreeGrafter"/>
</dbReference>
<dbReference type="Pfam" id="PF01853">
    <property type="entry name" value="MOZ_SAS"/>
    <property type="match status" value="1"/>
</dbReference>
<reference evidence="15 16" key="1">
    <citation type="journal article" date="2011" name="Proc. Natl. Acad. Sci. U.S.A.">
        <title>Evolutionary erosion of yeast sex chromosomes by mating-type switching accidents.</title>
        <authorList>
            <person name="Gordon J.L."/>
            <person name="Armisen D."/>
            <person name="Proux-Wera E."/>
            <person name="Oheigeartaigh S.S."/>
            <person name="Byrne K.P."/>
            <person name="Wolfe K.H."/>
        </authorList>
    </citation>
    <scope>NUCLEOTIDE SEQUENCE [LARGE SCALE GENOMIC DNA]</scope>
    <source>
        <strain evidence="16">ATCC 22294 / BCRC 22015 / CBS 2517 / CECT 1963 / NBRC 1671 / NRRL Y-8276</strain>
    </source>
</reference>
<keyword evidence="4" id="KW-0808">Transferase</keyword>
<dbReference type="Gene3D" id="1.10.10.10">
    <property type="entry name" value="Winged helix-like DNA-binding domain superfamily/Winged helix DNA-binding domain"/>
    <property type="match status" value="1"/>
</dbReference>
<sequence length="336" mass="38867">MPGKKHQATVAGGEPSKLKVKKRGKKKTFLEKDHLYGILEKRNINRVKFGVDKVFDTWYGSNVYFNLDTLKLGCIEDDDDDDEHNNVDTNAAESIWLDTLYVCEYCFKYTDNNVKLMKHSQLCSFKRKAPGRIKYKSPEYTIRRVKGSKHKLFCQCLCLFTKLFLDNKSMFFRLDNYDFYILYETGSTKPMGFFSKDLVSYNQNNLACILVFPPYQRRNLGTLLIEFSYKLSKLDSIVSGPEVPLSPFGLISYLKVWSQLLCYHLLEGDLTTMGGISLKQLSSVTGLRINDIIMTLKHLNCIGDDNKIYLSILRTWMNKHGKNGFMVQDEYLLLDD</sequence>
<dbReference type="HOGENOM" id="CLU_011815_0_2_1"/>
<protein>
    <recommendedName>
        <fullName evidence="3">histone acetyltransferase</fullName>
        <ecNumber evidence="3">2.3.1.48</ecNumber>
    </recommendedName>
</protein>
<keyword evidence="10" id="KW-0804">Transcription</keyword>
<evidence type="ECO:0000313" key="15">
    <source>
        <dbReference type="EMBL" id="CCF55479.1"/>
    </source>
</evidence>
<keyword evidence="11" id="KW-0539">Nucleus</keyword>
<keyword evidence="5" id="KW-0479">Metal-binding</keyword>
<feature type="active site" description="Proton donor/acceptor" evidence="13">
    <location>
        <position position="242"/>
    </location>
</feature>
<dbReference type="SUPFAM" id="SSF55729">
    <property type="entry name" value="Acyl-CoA N-acyltransferases (Nat)"/>
    <property type="match status" value="1"/>
</dbReference>
<dbReference type="GeneID" id="13887130"/>
<evidence type="ECO:0000259" key="14">
    <source>
        <dbReference type="PROSITE" id="PS51726"/>
    </source>
</evidence>
<evidence type="ECO:0000256" key="8">
    <source>
        <dbReference type="ARBA" id="ARBA00022990"/>
    </source>
</evidence>
<dbReference type="STRING" id="1071382.H2AM79"/>
<dbReference type="PANTHER" id="PTHR10615:SF219">
    <property type="entry name" value="HISTONE ACETYLTRANSFERASE KAT5"/>
    <property type="match status" value="1"/>
</dbReference>
<dbReference type="InParanoid" id="H2AM79"/>
<evidence type="ECO:0000256" key="5">
    <source>
        <dbReference type="ARBA" id="ARBA00022723"/>
    </source>
</evidence>
<evidence type="ECO:0000256" key="1">
    <source>
        <dbReference type="ARBA" id="ARBA00004123"/>
    </source>
</evidence>
<dbReference type="RefSeq" id="XP_003954614.1">
    <property type="nucleotide sequence ID" value="XM_003954565.1"/>
</dbReference>
<dbReference type="FunFam" id="3.40.630.30:FF:000067">
    <property type="entry name" value="Histone acetyltransferase"/>
    <property type="match status" value="1"/>
</dbReference>
<evidence type="ECO:0000256" key="11">
    <source>
        <dbReference type="ARBA" id="ARBA00023242"/>
    </source>
</evidence>
<evidence type="ECO:0000256" key="13">
    <source>
        <dbReference type="PIRSR" id="PIRSR602717-51"/>
    </source>
</evidence>
<dbReference type="EMBL" id="HE650821">
    <property type="protein sequence ID" value="CCF55479.1"/>
    <property type="molecule type" value="Genomic_DNA"/>
</dbReference>
<dbReference type="Proteomes" id="UP000005220">
    <property type="component" value="Chromosome 1"/>
</dbReference>
<evidence type="ECO:0000256" key="4">
    <source>
        <dbReference type="ARBA" id="ARBA00022679"/>
    </source>
</evidence>
<dbReference type="InterPro" id="IPR036388">
    <property type="entry name" value="WH-like_DNA-bd_sf"/>
</dbReference>
<name>H2AM79_KAZAF</name>
<dbReference type="GO" id="GO:0006355">
    <property type="term" value="P:regulation of DNA-templated transcription"/>
    <property type="evidence" value="ECO:0007669"/>
    <property type="project" value="InterPro"/>
</dbReference>
<evidence type="ECO:0000256" key="7">
    <source>
        <dbReference type="ARBA" id="ARBA00022833"/>
    </source>
</evidence>
<dbReference type="OrthoDB" id="787137at2759"/>
<dbReference type="Gene3D" id="3.30.60.60">
    <property type="entry name" value="N-acetyl transferase-like"/>
    <property type="match status" value="1"/>
</dbReference>
<dbReference type="GO" id="GO:0031509">
    <property type="term" value="P:subtelomeric heterochromatin formation"/>
    <property type="evidence" value="ECO:0007669"/>
    <property type="project" value="EnsemblFungi"/>
</dbReference>
<dbReference type="InterPro" id="IPR002717">
    <property type="entry name" value="HAT_MYST-type"/>
</dbReference>
<proteinExistence type="inferred from homology"/>
<evidence type="ECO:0000313" key="16">
    <source>
        <dbReference type="Proteomes" id="UP000005220"/>
    </source>
</evidence>
<dbReference type="GO" id="GO:0005634">
    <property type="term" value="C:nucleus"/>
    <property type="evidence" value="ECO:0007669"/>
    <property type="project" value="UniProtKB-SubCell"/>
</dbReference>
<keyword evidence="7" id="KW-0862">Zinc</keyword>
<evidence type="ECO:0000256" key="12">
    <source>
        <dbReference type="ARBA" id="ARBA00023315"/>
    </source>
</evidence>
<dbReference type="FunCoup" id="H2AM79">
    <property type="interactions" value="333"/>
</dbReference>
<keyword evidence="9" id="KW-0805">Transcription regulation</keyword>
<dbReference type="GO" id="GO:0030466">
    <property type="term" value="P:silent mating-type cassette heterochromatin formation"/>
    <property type="evidence" value="ECO:0007669"/>
    <property type="project" value="EnsemblFungi"/>
</dbReference>
<dbReference type="PROSITE" id="PS51726">
    <property type="entry name" value="MYST_HAT"/>
    <property type="match status" value="1"/>
</dbReference>
<evidence type="ECO:0000256" key="3">
    <source>
        <dbReference type="ARBA" id="ARBA00013184"/>
    </source>
</evidence>
<evidence type="ECO:0000256" key="10">
    <source>
        <dbReference type="ARBA" id="ARBA00023163"/>
    </source>
</evidence>
<dbReference type="InterPro" id="IPR050603">
    <property type="entry name" value="MYST_HAT"/>
</dbReference>
<accession>H2AM79</accession>
<keyword evidence="8" id="KW-0007">Acetylation</keyword>
<evidence type="ECO:0000256" key="6">
    <source>
        <dbReference type="ARBA" id="ARBA00022771"/>
    </source>
</evidence>